<evidence type="ECO:0008006" key="4">
    <source>
        <dbReference type="Google" id="ProtNLM"/>
    </source>
</evidence>
<dbReference type="NCBIfam" id="TIGR02532">
    <property type="entry name" value="IV_pilin_GFxxxE"/>
    <property type="match status" value="1"/>
</dbReference>
<dbReference type="GO" id="GO:0043107">
    <property type="term" value="P:type IV pilus-dependent motility"/>
    <property type="evidence" value="ECO:0007669"/>
    <property type="project" value="TreeGrafter"/>
</dbReference>
<dbReference type="PROSITE" id="PS00409">
    <property type="entry name" value="PROKAR_NTER_METHYL"/>
    <property type="match status" value="1"/>
</dbReference>
<keyword evidence="1" id="KW-0488">Methylation</keyword>
<dbReference type="AlphaFoldDB" id="A0A0F9VJY3"/>
<dbReference type="InterPro" id="IPR012902">
    <property type="entry name" value="N_methyl_site"/>
</dbReference>
<dbReference type="GO" id="GO:0007155">
    <property type="term" value="P:cell adhesion"/>
    <property type="evidence" value="ECO:0007669"/>
    <property type="project" value="InterPro"/>
</dbReference>
<dbReference type="PANTHER" id="PTHR30093">
    <property type="entry name" value="GENERAL SECRETION PATHWAY PROTEIN G"/>
    <property type="match status" value="1"/>
</dbReference>
<reference evidence="3" key="1">
    <citation type="journal article" date="2015" name="Nature">
        <title>Complex archaea that bridge the gap between prokaryotes and eukaryotes.</title>
        <authorList>
            <person name="Spang A."/>
            <person name="Saw J.H."/>
            <person name="Jorgensen S.L."/>
            <person name="Zaremba-Niedzwiedzka K."/>
            <person name="Martijn J."/>
            <person name="Lind A.E."/>
            <person name="van Eijk R."/>
            <person name="Schleper C."/>
            <person name="Guy L."/>
            <person name="Ettema T.J."/>
        </authorList>
    </citation>
    <scope>NUCLEOTIDE SEQUENCE</scope>
</reference>
<keyword evidence="2" id="KW-0812">Transmembrane</keyword>
<dbReference type="GO" id="GO:0044096">
    <property type="term" value="C:type IV pilus"/>
    <property type="evidence" value="ECO:0007669"/>
    <property type="project" value="TreeGrafter"/>
</dbReference>
<protein>
    <recommendedName>
        <fullName evidence="4">Prepilin-type N-terminal cleavage/methylation domain-containing protein</fullName>
    </recommendedName>
</protein>
<evidence type="ECO:0000256" key="1">
    <source>
        <dbReference type="ARBA" id="ARBA00022481"/>
    </source>
</evidence>
<gene>
    <name evidence="3" type="ORF">LCGC14_0076820</name>
</gene>
<evidence type="ECO:0000313" key="3">
    <source>
        <dbReference type="EMBL" id="KKO05411.1"/>
    </source>
</evidence>
<accession>A0A0F9VJY3</accession>
<comment type="caution">
    <text evidence="3">The sequence shown here is derived from an EMBL/GenBank/DDBJ whole genome shotgun (WGS) entry which is preliminary data.</text>
</comment>
<sequence>MVRIDSVINVWGSNRRIDTIAPVHTPSSVSVPRSHGFTLIELMMVVAIIGILASVALPAYQGYAARAKFAEVVVAATPAKTAVDLCVQSRGVDSCGSITAQPGWSTSAEVDSVAIALTDETFQVTVTPTGAYAGIATTDTYVLNGEVGGGSVIWTEDTGSGCLASGLC</sequence>
<dbReference type="EMBL" id="LAZR01000019">
    <property type="protein sequence ID" value="KKO05411.1"/>
    <property type="molecule type" value="Genomic_DNA"/>
</dbReference>
<dbReference type="InterPro" id="IPR045584">
    <property type="entry name" value="Pilin-like"/>
</dbReference>
<feature type="transmembrane region" description="Helical" evidence="2">
    <location>
        <begin position="37"/>
        <end position="60"/>
    </location>
</feature>
<keyword evidence="2" id="KW-1133">Transmembrane helix</keyword>
<dbReference type="SUPFAM" id="SSF54523">
    <property type="entry name" value="Pili subunits"/>
    <property type="match status" value="1"/>
</dbReference>
<organism evidence="3">
    <name type="scientific">marine sediment metagenome</name>
    <dbReference type="NCBI Taxonomy" id="412755"/>
    <lineage>
        <taxon>unclassified sequences</taxon>
        <taxon>metagenomes</taxon>
        <taxon>ecological metagenomes</taxon>
    </lineage>
</organism>
<evidence type="ECO:0000256" key="2">
    <source>
        <dbReference type="SAM" id="Phobius"/>
    </source>
</evidence>
<dbReference type="InterPro" id="IPR001082">
    <property type="entry name" value="Pilin"/>
</dbReference>
<keyword evidence="2" id="KW-0472">Membrane</keyword>
<proteinExistence type="predicted"/>
<dbReference type="Pfam" id="PF00114">
    <property type="entry name" value="Pilin"/>
    <property type="match status" value="1"/>
</dbReference>
<name>A0A0F9VJY3_9ZZZZ</name>
<dbReference type="Pfam" id="PF07963">
    <property type="entry name" value="N_methyl"/>
    <property type="match status" value="1"/>
</dbReference>
<dbReference type="Gene3D" id="3.30.700.10">
    <property type="entry name" value="Glycoprotein, Type 4 Pilin"/>
    <property type="match status" value="1"/>
</dbReference>
<dbReference type="PANTHER" id="PTHR30093:SF34">
    <property type="entry name" value="PREPILIN PEPTIDASE-DEPENDENT PROTEIN D"/>
    <property type="match status" value="1"/>
</dbReference>